<dbReference type="EMBL" id="LSRX01000993">
    <property type="protein sequence ID" value="OLP85155.1"/>
    <property type="molecule type" value="Genomic_DNA"/>
</dbReference>
<evidence type="ECO:0008006" key="6">
    <source>
        <dbReference type="Google" id="ProtNLM"/>
    </source>
</evidence>
<evidence type="ECO:0000259" key="2">
    <source>
        <dbReference type="PROSITE" id="PS50026"/>
    </source>
</evidence>
<keyword evidence="1" id="KW-0245">EGF-like domain</keyword>
<protein>
    <recommendedName>
        <fullName evidence="6">EGF-like domain-containing protein</fullName>
    </recommendedName>
</protein>
<evidence type="ECO:0000313" key="5">
    <source>
        <dbReference type="Proteomes" id="UP000186817"/>
    </source>
</evidence>
<organism evidence="4 5">
    <name type="scientific">Symbiodinium microadriaticum</name>
    <name type="common">Dinoflagellate</name>
    <name type="synonym">Zooxanthella microadriatica</name>
    <dbReference type="NCBI Taxonomy" id="2951"/>
    <lineage>
        <taxon>Eukaryota</taxon>
        <taxon>Sar</taxon>
        <taxon>Alveolata</taxon>
        <taxon>Dinophyceae</taxon>
        <taxon>Suessiales</taxon>
        <taxon>Symbiodiniaceae</taxon>
        <taxon>Symbiodinium</taxon>
    </lineage>
</organism>
<dbReference type="PROSITE" id="PS01186">
    <property type="entry name" value="EGF_2"/>
    <property type="match status" value="1"/>
</dbReference>
<reference evidence="4 5" key="1">
    <citation type="submission" date="2016-02" db="EMBL/GenBank/DDBJ databases">
        <title>Genome analysis of coral dinoflagellate symbionts highlights evolutionary adaptations to a symbiotic lifestyle.</title>
        <authorList>
            <person name="Aranda M."/>
            <person name="Li Y."/>
            <person name="Liew Y.J."/>
            <person name="Baumgarten S."/>
            <person name="Simakov O."/>
            <person name="Wilson M."/>
            <person name="Piel J."/>
            <person name="Ashoor H."/>
            <person name="Bougouffa S."/>
            <person name="Bajic V.B."/>
            <person name="Ryu T."/>
            <person name="Ravasi T."/>
            <person name="Bayer T."/>
            <person name="Micklem G."/>
            <person name="Kim H."/>
            <person name="Bhak J."/>
            <person name="Lajeunesse T.C."/>
            <person name="Voolstra C.R."/>
        </authorList>
    </citation>
    <scope>NUCLEOTIDE SEQUENCE [LARGE SCALE GENOMIC DNA]</scope>
    <source>
        <strain evidence="4 5">CCMP2467</strain>
    </source>
</reference>
<keyword evidence="1" id="KW-1015">Disulfide bond</keyword>
<dbReference type="PROSITE" id="PS50948">
    <property type="entry name" value="PAN"/>
    <property type="match status" value="1"/>
</dbReference>
<proteinExistence type="predicted"/>
<dbReference type="PROSITE" id="PS00022">
    <property type="entry name" value="EGF_1"/>
    <property type="match status" value="1"/>
</dbReference>
<feature type="domain" description="EGF-like" evidence="2">
    <location>
        <begin position="211"/>
        <end position="249"/>
    </location>
</feature>
<feature type="disulfide bond" evidence="1">
    <location>
        <begin position="220"/>
        <end position="237"/>
    </location>
</feature>
<evidence type="ECO:0000256" key="1">
    <source>
        <dbReference type="PROSITE-ProRule" id="PRU00076"/>
    </source>
</evidence>
<gene>
    <name evidence="4" type="ORF">AK812_SmicGene33892</name>
</gene>
<dbReference type="OrthoDB" id="442988at2759"/>
<dbReference type="InterPro" id="IPR000742">
    <property type="entry name" value="EGF"/>
</dbReference>
<evidence type="ECO:0000313" key="4">
    <source>
        <dbReference type="EMBL" id="OLP85155.1"/>
    </source>
</evidence>
<sequence length="373" mass="41184">MQILLRASLCGTEEERWLAMTEARLRIGILFQIPMSEVRIDLVHCPAGAKGSRNLGDLKVTCKAETAEQAAARYWQVVAAWEQPGFVAVQELRLFADAGCATPLPSPKLPSQATEALAASSRGSVAAMKAYDGNFSTAFAHRCSGVDCVVLPGEAYLEVRYDEPQTVGCVQIEWMAPKLGESNLSPLWVLRRRQSAANKWIDSGSWRGTRAPDSCHGVECGAFGVCQPPRNGSNASCECFEGFRGEECDNHTKKAAVSPEIFDNVPDTSIPHGHFEQHYYVRRPEDCGDLCLADYNCESWAYSPWSENCRTGTWARSSSCRQPIADLGWGFFEKHRGQIRIPYYPTSDSTCGVDVPDEVLSPYLVVHQLQGKH</sequence>
<name>A0A1Q9CQI2_SYMMI</name>
<feature type="domain" description="Apple" evidence="3">
    <location>
        <begin position="248"/>
        <end position="336"/>
    </location>
</feature>
<dbReference type="Proteomes" id="UP000186817">
    <property type="component" value="Unassembled WGS sequence"/>
</dbReference>
<accession>A0A1Q9CQI2</accession>
<evidence type="ECO:0000259" key="3">
    <source>
        <dbReference type="PROSITE" id="PS50948"/>
    </source>
</evidence>
<dbReference type="AlphaFoldDB" id="A0A1Q9CQI2"/>
<dbReference type="SUPFAM" id="SSF57414">
    <property type="entry name" value="Hairpin loop containing domain-like"/>
    <property type="match status" value="1"/>
</dbReference>
<keyword evidence="5" id="KW-1185">Reference proteome</keyword>
<comment type="caution">
    <text evidence="1">Lacks conserved residue(s) required for the propagation of feature annotation.</text>
</comment>
<dbReference type="InterPro" id="IPR003609">
    <property type="entry name" value="Pan_app"/>
</dbReference>
<comment type="caution">
    <text evidence="4">The sequence shown here is derived from an EMBL/GenBank/DDBJ whole genome shotgun (WGS) entry which is preliminary data.</text>
</comment>
<feature type="disulfide bond" evidence="1">
    <location>
        <begin position="239"/>
        <end position="248"/>
    </location>
</feature>
<dbReference type="PROSITE" id="PS50026">
    <property type="entry name" value="EGF_3"/>
    <property type="match status" value="1"/>
</dbReference>